<dbReference type="EMBL" id="CP002994">
    <property type="protein sequence ID" value="AEM85804.1"/>
    <property type="molecule type" value="Genomic_DNA"/>
</dbReference>
<dbReference type="Proteomes" id="UP000008703">
    <property type="component" value="Chromosome"/>
</dbReference>
<dbReference type="AlphaFoldDB" id="G2P643"/>
<gene>
    <name evidence="2" type="ORF">Strvi_6341</name>
</gene>
<reference evidence="2" key="1">
    <citation type="submission" date="2011-08" db="EMBL/GenBank/DDBJ databases">
        <title>Complete sequence of chromosome of Streptomyces violaceusniger Tu 4113.</title>
        <authorList>
            <consortium name="US DOE Joint Genome Institute"/>
            <person name="Lucas S."/>
            <person name="Han J."/>
            <person name="Lapidus A."/>
            <person name="Cheng J.-F."/>
            <person name="Goodwin L."/>
            <person name="Pitluck S."/>
            <person name="Peters L."/>
            <person name="Ivanova N."/>
            <person name="Daligault H."/>
            <person name="Detter J.C."/>
            <person name="Han C."/>
            <person name="Tapia R."/>
            <person name="Land M."/>
            <person name="Hauser L."/>
            <person name="Kyrpides N."/>
            <person name="Ivanova N."/>
            <person name="Pagani I."/>
            <person name="Hagen A."/>
            <person name="Katz L."/>
            <person name="Fiedler H.-P."/>
            <person name="Keasling J."/>
            <person name="Fortman J."/>
            <person name="Woyke T."/>
        </authorList>
    </citation>
    <scope>NUCLEOTIDE SEQUENCE [LARGE SCALE GENOMIC DNA]</scope>
    <source>
        <strain evidence="2">Tu 4113</strain>
    </source>
</reference>
<sequence>MTSKSPKARRAPDRPTVGTLEPDPFRESAVRSPAARRGAILAATGGAVPRRVKALVHADDTAQGGRVGCWRLIPAAALPCCLAASGAGPADAVEDLHLNVQIAQNRTGSR</sequence>
<dbReference type="HOGENOM" id="CLU_2169747_0_0_11"/>
<accession>G2P643</accession>
<evidence type="ECO:0000256" key="1">
    <source>
        <dbReference type="SAM" id="MobiDB-lite"/>
    </source>
</evidence>
<feature type="region of interest" description="Disordered" evidence="1">
    <location>
        <begin position="1"/>
        <end position="34"/>
    </location>
</feature>
<protein>
    <submittedName>
        <fullName evidence="2">Uncharacterized protein</fullName>
    </submittedName>
</protein>
<name>G2P643_STRV4</name>
<organism evidence="2 3">
    <name type="scientific">Streptomyces violaceusniger (strain Tu 4113)</name>
    <dbReference type="NCBI Taxonomy" id="653045"/>
    <lineage>
        <taxon>Bacteria</taxon>
        <taxon>Bacillati</taxon>
        <taxon>Actinomycetota</taxon>
        <taxon>Actinomycetes</taxon>
        <taxon>Kitasatosporales</taxon>
        <taxon>Streptomycetaceae</taxon>
        <taxon>Streptomyces</taxon>
        <taxon>Streptomyces violaceusniger group</taxon>
    </lineage>
</organism>
<evidence type="ECO:0000313" key="3">
    <source>
        <dbReference type="Proteomes" id="UP000008703"/>
    </source>
</evidence>
<dbReference type="KEGG" id="svl:Strvi_6341"/>
<evidence type="ECO:0000313" key="2">
    <source>
        <dbReference type="EMBL" id="AEM85804.1"/>
    </source>
</evidence>
<keyword evidence="3" id="KW-1185">Reference proteome</keyword>
<proteinExistence type="predicted"/>